<dbReference type="InParanoid" id="A0A5R8QE52"/>
<organism evidence="3 4">
    <name type="scientific">Culicoidibacter larvae</name>
    <dbReference type="NCBI Taxonomy" id="2579976"/>
    <lineage>
        <taxon>Bacteria</taxon>
        <taxon>Bacillati</taxon>
        <taxon>Bacillota</taxon>
        <taxon>Culicoidibacteria</taxon>
        <taxon>Culicoidibacterales</taxon>
        <taxon>Culicoidibacteraceae</taxon>
        <taxon>Culicoidibacter</taxon>
    </lineage>
</organism>
<dbReference type="PANTHER" id="PTHR40066">
    <property type="entry name" value="UPF0473 PROTEIN CBO2561/CLC_2432"/>
    <property type="match status" value="1"/>
</dbReference>
<gene>
    <name evidence="3" type="ORF">FEZ08_06085</name>
</gene>
<comment type="similarity">
    <text evidence="1 2">Belongs to the UPF0473 family.</text>
</comment>
<sequence>MDTQNITIVDENGNETLCEILFTFESEELKKSYVIYYPVGSEDEDGNVEIFASSYDPNAGNEGSLDAIETDAEWDMIEEMIAAFDNDEEQ</sequence>
<dbReference type="HAMAP" id="MF_01448">
    <property type="entry name" value="UPF0473"/>
    <property type="match status" value="1"/>
</dbReference>
<name>A0A5R8QE52_9FIRM</name>
<dbReference type="NCBIfam" id="NF010217">
    <property type="entry name" value="PRK13678.1-4"/>
    <property type="match status" value="1"/>
</dbReference>
<dbReference type="RefSeq" id="WP_138190825.1">
    <property type="nucleotide sequence ID" value="NZ_VBWP01000004.1"/>
</dbReference>
<evidence type="ECO:0000313" key="3">
    <source>
        <dbReference type="EMBL" id="TLG74273.1"/>
    </source>
</evidence>
<evidence type="ECO:0000256" key="1">
    <source>
        <dbReference type="ARBA" id="ARBA00008439"/>
    </source>
</evidence>
<reference evidence="3 4" key="1">
    <citation type="submission" date="2019-05" db="EMBL/GenBank/DDBJ databases">
        <title>Culicoidintestinum kansasii gen. nov., sp. nov. from the gastrointestinal tract of the biting midge, Culicoides sonorensis.</title>
        <authorList>
            <person name="Neupane S."/>
            <person name="Ghosh A."/>
            <person name="Gunther S."/>
            <person name="Martin K."/>
            <person name="Zurek L."/>
        </authorList>
    </citation>
    <scope>NUCLEOTIDE SEQUENCE [LARGE SCALE GENOMIC DNA]</scope>
    <source>
        <strain evidence="3 4">CS-1</strain>
    </source>
</reference>
<evidence type="ECO:0000256" key="2">
    <source>
        <dbReference type="HAMAP-Rule" id="MF_01448"/>
    </source>
</evidence>
<evidence type="ECO:0000313" key="4">
    <source>
        <dbReference type="Proteomes" id="UP000306912"/>
    </source>
</evidence>
<accession>A0A5R8QE52</accession>
<dbReference type="EMBL" id="VBWP01000004">
    <property type="protein sequence ID" value="TLG74273.1"/>
    <property type="molecule type" value="Genomic_DNA"/>
</dbReference>
<proteinExistence type="inferred from homology"/>
<dbReference type="OrthoDB" id="2086132at2"/>
<dbReference type="PANTHER" id="PTHR40066:SF1">
    <property type="entry name" value="UPF0473 PROTEIN CBO2561_CLC_2432"/>
    <property type="match status" value="1"/>
</dbReference>
<comment type="caution">
    <text evidence="3">The sequence shown here is derived from an EMBL/GenBank/DDBJ whole genome shotgun (WGS) entry which is preliminary data.</text>
</comment>
<dbReference type="Proteomes" id="UP000306912">
    <property type="component" value="Unassembled WGS sequence"/>
</dbReference>
<keyword evidence="4" id="KW-1185">Reference proteome</keyword>
<dbReference type="Pfam" id="PF06949">
    <property type="entry name" value="DUF1292"/>
    <property type="match status" value="1"/>
</dbReference>
<dbReference type="AlphaFoldDB" id="A0A5R8QE52"/>
<dbReference type="InterPro" id="IPR009711">
    <property type="entry name" value="UPF0473"/>
</dbReference>
<protein>
    <recommendedName>
        <fullName evidence="2">UPF0473 protein FEZ08_06085</fullName>
    </recommendedName>
</protein>
<dbReference type="FunCoup" id="A0A5R8QE52">
    <property type="interactions" value="14"/>
</dbReference>